<protein>
    <submittedName>
        <fullName evidence="1">Phosphoserine phosphatase domain 2-containing protein</fullName>
    </submittedName>
</protein>
<name>A0ACB7V7V7_DIOAL</name>
<reference evidence="2" key="1">
    <citation type="journal article" date="2022" name="Nat. Commun.">
        <title>Chromosome evolution and the genetic basis of agronomically important traits in greater yam.</title>
        <authorList>
            <person name="Bredeson J.V."/>
            <person name="Lyons J.B."/>
            <person name="Oniyinde I.O."/>
            <person name="Okereke N.R."/>
            <person name="Kolade O."/>
            <person name="Nnabue I."/>
            <person name="Nwadili C.O."/>
            <person name="Hribova E."/>
            <person name="Parker M."/>
            <person name="Nwogha J."/>
            <person name="Shu S."/>
            <person name="Carlson J."/>
            <person name="Kariba R."/>
            <person name="Muthemba S."/>
            <person name="Knop K."/>
            <person name="Barton G.J."/>
            <person name="Sherwood A.V."/>
            <person name="Lopez-Montes A."/>
            <person name="Asiedu R."/>
            <person name="Jamnadass R."/>
            <person name="Muchugi A."/>
            <person name="Goodstein D."/>
            <person name="Egesi C.N."/>
            <person name="Featherston J."/>
            <person name="Asfaw A."/>
            <person name="Simpson G.G."/>
            <person name="Dolezel J."/>
            <person name="Hendre P.S."/>
            <person name="Van Deynze A."/>
            <person name="Kumar P.L."/>
            <person name="Obidiegwu J.E."/>
            <person name="Bhattacharjee R."/>
            <person name="Rokhsar D.S."/>
        </authorList>
    </citation>
    <scope>NUCLEOTIDE SEQUENCE [LARGE SCALE GENOMIC DNA]</scope>
    <source>
        <strain evidence="2">cv. TDa95/00328</strain>
    </source>
</reference>
<comment type="caution">
    <text evidence="1">The sequence shown here is derived from an EMBL/GenBank/DDBJ whole genome shotgun (WGS) entry which is preliminary data.</text>
</comment>
<sequence>MRGFHPLPKTPPNPSKPSPKHGFKEPNTPKPFQTLPHKHIVRVFHSTSGFFVFFPAASLYPLCSAHRSSLTREKTVGDEGNENENSELPVEQANSDDDGIGNSAPPIVSSLATSSSLRSQRTKGTKGIPMMADLVTVVGEMVAAIRNPANWSEALYSRVMQVEGFSEHVLQDVFDYLQERETEGRRFMVKWIDMRQAWVWISPTLVEFCLLQGMPGPCLDLA</sequence>
<evidence type="ECO:0000313" key="2">
    <source>
        <dbReference type="Proteomes" id="UP000827976"/>
    </source>
</evidence>
<evidence type="ECO:0000313" key="1">
    <source>
        <dbReference type="EMBL" id="KAH7669501.1"/>
    </source>
</evidence>
<keyword evidence="2" id="KW-1185">Reference proteome</keyword>
<gene>
    <name evidence="1" type="ORF">IHE45_11G082100</name>
</gene>
<accession>A0ACB7V7V7</accession>
<organism evidence="1 2">
    <name type="scientific">Dioscorea alata</name>
    <name type="common">Purple yam</name>
    <dbReference type="NCBI Taxonomy" id="55571"/>
    <lineage>
        <taxon>Eukaryota</taxon>
        <taxon>Viridiplantae</taxon>
        <taxon>Streptophyta</taxon>
        <taxon>Embryophyta</taxon>
        <taxon>Tracheophyta</taxon>
        <taxon>Spermatophyta</taxon>
        <taxon>Magnoliopsida</taxon>
        <taxon>Liliopsida</taxon>
        <taxon>Dioscoreales</taxon>
        <taxon>Dioscoreaceae</taxon>
        <taxon>Dioscorea</taxon>
    </lineage>
</organism>
<dbReference type="Proteomes" id="UP000827976">
    <property type="component" value="Chromosome 11"/>
</dbReference>
<proteinExistence type="predicted"/>
<dbReference type="EMBL" id="CM037021">
    <property type="protein sequence ID" value="KAH7669501.1"/>
    <property type="molecule type" value="Genomic_DNA"/>
</dbReference>